<dbReference type="Gene3D" id="2.40.50.180">
    <property type="entry name" value="CheA-289, Domain 4"/>
    <property type="match status" value="1"/>
</dbReference>
<evidence type="ECO:0000259" key="1">
    <source>
        <dbReference type="PROSITE" id="PS50851"/>
    </source>
</evidence>
<dbReference type="PANTHER" id="PTHR22617">
    <property type="entry name" value="CHEMOTAXIS SENSOR HISTIDINE KINASE-RELATED"/>
    <property type="match status" value="1"/>
</dbReference>
<organism evidence="2 3">
    <name type="scientific">Fluviicoccus keumensis</name>
    <dbReference type="NCBI Taxonomy" id="1435465"/>
    <lineage>
        <taxon>Bacteria</taxon>
        <taxon>Pseudomonadati</taxon>
        <taxon>Pseudomonadota</taxon>
        <taxon>Gammaproteobacteria</taxon>
        <taxon>Moraxellales</taxon>
        <taxon>Moraxellaceae</taxon>
        <taxon>Fluviicoccus</taxon>
    </lineage>
</organism>
<dbReference type="SUPFAM" id="SSF50341">
    <property type="entry name" value="CheW-like"/>
    <property type="match status" value="1"/>
</dbReference>
<dbReference type="InterPro" id="IPR036061">
    <property type="entry name" value="CheW-like_dom_sf"/>
</dbReference>
<dbReference type="AlphaFoldDB" id="A0A4Q7ZCS6"/>
<proteinExistence type="predicted"/>
<reference evidence="2 3" key="1">
    <citation type="submission" date="2019-02" db="EMBL/GenBank/DDBJ databases">
        <title>Genomic Encyclopedia of Type Strains, Phase IV (KMG-IV): sequencing the most valuable type-strain genomes for metagenomic binning, comparative biology and taxonomic classification.</title>
        <authorList>
            <person name="Goeker M."/>
        </authorList>
    </citation>
    <scope>NUCLEOTIDE SEQUENCE [LARGE SCALE GENOMIC DNA]</scope>
    <source>
        <strain evidence="2 3">DSM 105135</strain>
    </source>
</reference>
<dbReference type="PROSITE" id="PS50851">
    <property type="entry name" value="CHEW"/>
    <property type="match status" value="1"/>
</dbReference>
<protein>
    <submittedName>
        <fullName evidence="2">Chemotaxis-related protein WspB</fullName>
    </submittedName>
</protein>
<dbReference type="Proteomes" id="UP000292423">
    <property type="component" value="Unassembled WGS sequence"/>
</dbReference>
<dbReference type="InterPro" id="IPR039315">
    <property type="entry name" value="CheW"/>
</dbReference>
<feature type="domain" description="CheW-like" evidence="1">
    <location>
        <begin position="14"/>
        <end position="156"/>
    </location>
</feature>
<dbReference type="Gene3D" id="2.30.30.40">
    <property type="entry name" value="SH3 Domains"/>
    <property type="match status" value="1"/>
</dbReference>
<dbReference type="GO" id="GO:0005829">
    <property type="term" value="C:cytosol"/>
    <property type="evidence" value="ECO:0007669"/>
    <property type="project" value="TreeGrafter"/>
</dbReference>
<dbReference type="RefSeq" id="WP_242610175.1">
    <property type="nucleotide sequence ID" value="NZ_SHKX01000010.1"/>
</dbReference>
<name>A0A4Q7ZCS6_9GAMM</name>
<evidence type="ECO:0000313" key="3">
    <source>
        <dbReference type="Proteomes" id="UP000292423"/>
    </source>
</evidence>
<dbReference type="SMART" id="SM00260">
    <property type="entry name" value="CheW"/>
    <property type="match status" value="1"/>
</dbReference>
<dbReference type="PANTHER" id="PTHR22617:SF43">
    <property type="entry name" value="PROTEIN PILI"/>
    <property type="match status" value="1"/>
</dbReference>
<dbReference type="GO" id="GO:0006935">
    <property type="term" value="P:chemotaxis"/>
    <property type="evidence" value="ECO:0007669"/>
    <property type="project" value="InterPro"/>
</dbReference>
<dbReference type="Pfam" id="PF01584">
    <property type="entry name" value="CheW"/>
    <property type="match status" value="1"/>
</dbReference>
<accession>A0A4Q7ZCS6</accession>
<dbReference type="InterPro" id="IPR002545">
    <property type="entry name" value="CheW-lke_dom"/>
</dbReference>
<keyword evidence="3" id="KW-1185">Reference proteome</keyword>
<evidence type="ECO:0000313" key="2">
    <source>
        <dbReference type="EMBL" id="RZU47689.1"/>
    </source>
</evidence>
<dbReference type="EMBL" id="SHKX01000010">
    <property type="protein sequence ID" value="RZU47689.1"/>
    <property type="molecule type" value="Genomic_DNA"/>
</dbReference>
<dbReference type="GO" id="GO:0007165">
    <property type="term" value="P:signal transduction"/>
    <property type="evidence" value="ECO:0007669"/>
    <property type="project" value="InterPro"/>
</dbReference>
<gene>
    <name evidence="2" type="ORF">EV700_0656</name>
</gene>
<comment type="caution">
    <text evidence="2">The sequence shown here is derived from an EMBL/GenBank/DDBJ whole genome shotgun (WGS) entry which is preliminary data.</text>
</comment>
<sequence>MALPDSPSDAARRPRLFLLFCLGQDRYALEAAEVAEVLRLSPLKQLPGAPSWVAGVLAHGGALVPVVDLTARVGLGDGQRRTSTRLALVHYPCAGGAARLGLILEQATETLYAHPEDFQPYGMDNQGAPYLGPVLAHAQGLIQRVTVDALLPADVHALLFPDGAATS</sequence>